<evidence type="ECO:0000256" key="9">
    <source>
        <dbReference type="PROSITE-ProRule" id="PRU01091"/>
    </source>
</evidence>
<protein>
    <recommendedName>
        <fullName evidence="1">Stage 0 sporulation protein A homolog</fullName>
    </recommendedName>
</protein>
<evidence type="ECO:0000259" key="10">
    <source>
        <dbReference type="PROSITE" id="PS50110"/>
    </source>
</evidence>
<dbReference type="InterPro" id="IPR001789">
    <property type="entry name" value="Sig_transdc_resp-reg_receiver"/>
</dbReference>
<reference evidence="12" key="1">
    <citation type="journal article" date="2021" name="PeerJ">
        <title>Extensive microbial diversity within the chicken gut microbiome revealed by metagenomics and culture.</title>
        <authorList>
            <person name="Gilroy R."/>
            <person name="Ravi A."/>
            <person name="Getino M."/>
            <person name="Pursley I."/>
            <person name="Horton D.L."/>
            <person name="Alikhan N.F."/>
            <person name="Baker D."/>
            <person name="Gharbi K."/>
            <person name="Hall N."/>
            <person name="Watson M."/>
            <person name="Adriaenssens E.M."/>
            <person name="Foster-Nyarko E."/>
            <person name="Jarju S."/>
            <person name="Secka A."/>
            <person name="Antonio M."/>
            <person name="Oren A."/>
            <person name="Chaudhuri R.R."/>
            <person name="La Ragione R."/>
            <person name="Hildebrand F."/>
            <person name="Pallen M.J."/>
        </authorList>
    </citation>
    <scope>NUCLEOTIDE SEQUENCE</scope>
    <source>
        <strain evidence="12">CHK192-19661</strain>
    </source>
</reference>
<evidence type="ECO:0000256" key="4">
    <source>
        <dbReference type="ARBA" id="ARBA00023015"/>
    </source>
</evidence>
<keyword evidence="4" id="KW-0805">Transcription regulation</keyword>
<feature type="domain" description="OmpR/PhoB-type" evidence="11">
    <location>
        <begin position="124"/>
        <end position="216"/>
    </location>
</feature>
<feature type="domain" description="Response regulatory" evidence="10">
    <location>
        <begin position="4"/>
        <end position="118"/>
    </location>
</feature>
<evidence type="ECO:0000256" key="7">
    <source>
        <dbReference type="ARBA" id="ARBA00024867"/>
    </source>
</evidence>
<keyword evidence="2 8" id="KW-0597">Phosphoprotein</keyword>
<feature type="DNA-binding region" description="OmpR/PhoB-type" evidence="9">
    <location>
        <begin position="124"/>
        <end position="216"/>
    </location>
</feature>
<dbReference type="SMART" id="SM00862">
    <property type="entry name" value="Trans_reg_C"/>
    <property type="match status" value="1"/>
</dbReference>
<dbReference type="AlphaFoldDB" id="A0A9D2D6F5"/>
<dbReference type="Gene3D" id="3.40.50.2300">
    <property type="match status" value="1"/>
</dbReference>
<evidence type="ECO:0000256" key="8">
    <source>
        <dbReference type="PROSITE-ProRule" id="PRU00169"/>
    </source>
</evidence>
<dbReference type="SUPFAM" id="SSF52172">
    <property type="entry name" value="CheY-like"/>
    <property type="match status" value="1"/>
</dbReference>
<organism evidence="12 13">
    <name type="scientific">Candidatus Borkfalkia avicola</name>
    <dbReference type="NCBI Taxonomy" id="2838503"/>
    <lineage>
        <taxon>Bacteria</taxon>
        <taxon>Bacillati</taxon>
        <taxon>Bacillota</taxon>
        <taxon>Clostridia</taxon>
        <taxon>Christensenellales</taxon>
        <taxon>Christensenellaceae</taxon>
        <taxon>Candidatus Borkfalkia</taxon>
    </lineage>
</organism>
<dbReference type="GO" id="GO:0000156">
    <property type="term" value="F:phosphorelay response regulator activity"/>
    <property type="evidence" value="ECO:0007669"/>
    <property type="project" value="TreeGrafter"/>
</dbReference>
<dbReference type="Gene3D" id="6.10.250.690">
    <property type="match status" value="1"/>
</dbReference>
<name>A0A9D2D6F5_9FIRM</name>
<dbReference type="Pfam" id="PF00486">
    <property type="entry name" value="Trans_reg_C"/>
    <property type="match status" value="1"/>
</dbReference>
<comment type="function">
    <text evidence="7">May play the central regulatory role in sporulation. It may be an element of the effector pathway responsible for the activation of sporulation genes in response to nutritional stress. Spo0A may act in concert with spo0H (a sigma factor) to control the expression of some genes that are critical to the sporulation process.</text>
</comment>
<dbReference type="InterPro" id="IPR036388">
    <property type="entry name" value="WH-like_DNA-bd_sf"/>
</dbReference>
<dbReference type="InterPro" id="IPR011006">
    <property type="entry name" value="CheY-like_superfamily"/>
</dbReference>
<dbReference type="GO" id="GO:0000976">
    <property type="term" value="F:transcription cis-regulatory region binding"/>
    <property type="evidence" value="ECO:0007669"/>
    <property type="project" value="TreeGrafter"/>
</dbReference>
<dbReference type="CDD" id="cd00383">
    <property type="entry name" value="trans_reg_C"/>
    <property type="match status" value="1"/>
</dbReference>
<evidence type="ECO:0000313" key="13">
    <source>
        <dbReference type="Proteomes" id="UP000824025"/>
    </source>
</evidence>
<dbReference type="GO" id="GO:0032993">
    <property type="term" value="C:protein-DNA complex"/>
    <property type="evidence" value="ECO:0007669"/>
    <property type="project" value="TreeGrafter"/>
</dbReference>
<evidence type="ECO:0000313" key="12">
    <source>
        <dbReference type="EMBL" id="HIZ09473.1"/>
    </source>
</evidence>
<keyword evidence="6" id="KW-0804">Transcription</keyword>
<dbReference type="InterPro" id="IPR001867">
    <property type="entry name" value="OmpR/PhoB-type_DNA-bd"/>
</dbReference>
<dbReference type="PANTHER" id="PTHR48111:SF1">
    <property type="entry name" value="TWO-COMPONENT RESPONSE REGULATOR ORR33"/>
    <property type="match status" value="1"/>
</dbReference>
<dbReference type="InterPro" id="IPR016032">
    <property type="entry name" value="Sig_transdc_resp-reg_C-effctor"/>
</dbReference>
<dbReference type="PANTHER" id="PTHR48111">
    <property type="entry name" value="REGULATOR OF RPOS"/>
    <property type="match status" value="1"/>
</dbReference>
<dbReference type="Proteomes" id="UP000824025">
    <property type="component" value="Unassembled WGS sequence"/>
</dbReference>
<evidence type="ECO:0000259" key="11">
    <source>
        <dbReference type="PROSITE" id="PS51755"/>
    </source>
</evidence>
<evidence type="ECO:0000256" key="5">
    <source>
        <dbReference type="ARBA" id="ARBA00023125"/>
    </source>
</evidence>
<dbReference type="PROSITE" id="PS51755">
    <property type="entry name" value="OMPR_PHOB"/>
    <property type="match status" value="1"/>
</dbReference>
<dbReference type="Pfam" id="PF00072">
    <property type="entry name" value="Response_reg"/>
    <property type="match status" value="1"/>
</dbReference>
<gene>
    <name evidence="12" type="ORF">H9726_03185</name>
</gene>
<reference evidence="12" key="2">
    <citation type="submission" date="2021-04" db="EMBL/GenBank/DDBJ databases">
        <authorList>
            <person name="Gilroy R."/>
        </authorList>
    </citation>
    <scope>NUCLEOTIDE SEQUENCE</scope>
    <source>
        <strain evidence="12">CHK192-19661</strain>
    </source>
</reference>
<comment type="caution">
    <text evidence="12">The sequence shown here is derived from an EMBL/GenBank/DDBJ whole genome shotgun (WGS) entry which is preliminary data.</text>
</comment>
<dbReference type="EMBL" id="DXCF01000018">
    <property type="protein sequence ID" value="HIZ09473.1"/>
    <property type="molecule type" value="Genomic_DNA"/>
</dbReference>
<dbReference type="SUPFAM" id="SSF46894">
    <property type="entry name" value="C-terminal effector domain of the bipartite response regulators"/>
    <property type="match status" value="1"/>
</dbReference>
<keyword evidence="5 9" id="KW-0238">DNA-binding</keyword>
<dbReference type="GO" id="GO:0005829">
    <property type="term" value="C:cytosol"/>
    <property type="evidence" value="ECO:0007669"/>
    <property type="project" value="TreeGrafter"/>
</dbReference>
<dbReference type="GO" id="GO:0006355">
    <property type="term" value="P:regulation of DNA-templated transcription"/>
    <property type="evidence" value="ECO:0007669"/>
    <property type="project" value="InterPro"/>
</dbReference>
<evidence type="ECO:0000256" key="1">
    <source>
        <dbReference type="ARBA" id="ARBA00018672"/>
    </source>
</evidence>
<accession>A0A9D2D6F5</accession>
<evidence type="ECO:0000256" key="2">
    <source>
        <dbReference type="ARBA" id="ARBA00022553"/>
    </source>
</evidence>
<evidence type="ECO:0000256" key="3">
    <source>
        <dbReference type="ARBA" id="ARBA00023012"/>
    </source>
</evidence>
<evidence type="ECO:0000256" key="6">
    <source>
        <dbReference type="ARBA" id="ARBA00023163"/>
    </source>
</evidence>
<dbReference type="SMART" id="SM00448">
    <property type="entry name" value="REC"/>
    <property type="match status" value="1"/>
</dbReference>
<keyword evidence="3" id="KW-0902">Two-component regulatory system</keyword>
<dbReference type="Gene3D" id="1.10.10.10">
    <property type="entry name" value="Winged helix-like DNA-binding domain superfamily/Winged helix DNA-binding domain"/>
    <property type="match status" value="1"/>
</dbReference>
<dbReference type="InterPro" id="IPR039420">
    <property type="entry name" value="WalR-like"/>
</dbReference>
<sequence>MDKKVYLLEDDKNIGELVKCALEMSGIEVECFDTCAAFNEAVDRQPPAAALLDIMLPDGSGLDVLERVKQKYPSLGVIMLSALGQETDKVRGLNLGADDYIAKPFGVLELTARVNALLRRAAGNASLVRGNLSLDEETMTATLRGVKLELNNKEFNLLKYLMQKEGKALTRENILNAVWGYDEGETRTVDNHVARLRKLGIDYIETVFGVGYKFVYRE</sequence>
<proteinExistence type="predicted"/>
<dbReference type="PROSITE" id="PS50110">
    <property type="entry name" value="RESPONSE_REGULATORY"/>
    <property type="match status" value="1"/>
</dbReference>
<feature type="modified residue" description="4-aspartylphosphate" evidence="8">
    <location>
        <position position="53"/>
    </location>
</feature>